<dbReference type="Gene3D" id="2.60.120.10">
    <property type="entry name" value="Jelly Rolls"/>
    <property type="match status" value="1"/>
</dbReference>
<dbReference type="SUPFAM" id="SSF51215">
    <property type="entry name" value="Regulatory protein AraC"/>
    <property type="match status" value="1"/>
</dbReference>
<dbReference type="Gene3D" id="1.10.10.60">
    <property type="entry name" value="Homeodomain-like"/>
    <property type="match status" value="2"/>
</dbReference>
<protein>
    <submittedName>
        <fullName evidence="5">AraC-type DNA-binding protein</fullName>
    </submittedName>
</protein>
<evidence type="ECO:0000313" key="5">
    <source>
        <dbReference type="EMBL" id="SJZ45744.1"/>
    </source>
</evidence>
<reference evidence="5 6" key="1">
    <citation type="submission" date="2017-02" db="EMBL/GenBank/DDBJ databases">
        <authorList>
            <person name="Peterson S.W."/>
        </authorList>
    </citation>
    <scope>NUCLEOTIDE SEQUENCE [LARGE SCALE GENOMIC DNA]</scope>
    <source>
        <strain evidence="5 6">ATCC 17233</strain>
    </source>
</reference>
<dbReference type="Pfam" id="PF12833">
    <property type="entry name" value="HTH_18"/>
    <property type="match status" value="1"/>
</dbReference>
<proteinExistence type="predicted"/>
<keyword evidence="2 5" id="KW-0238">DNA-binding</keyword>
<dbReference type="SMART" id="SM00342">
    <property type="entry name" value="HTH_ARAC"/>
    <property type="match status" value="1"/>
</dbReference>
<dbReference type="AlphaFoldDB" id="A0A1T4KTG8"/>
<dbReference type="RefSeq" id="WP_078786225.1">
    <property type="nucleotide sequence ID" value="NZ_CAJOJK010000031.1"/>
</dbReference>
<dbReference type="CDD" id="cd02208">
    <property type="entry name" value="cupin_RmlC-like"/>
    <property type="match status" value="1"/>
</dbReference>
<accession>A0A1T4KTG8</accession>
<name>A0A1T4KTG8_9FIRM</name>
<gene>
    <name evidence="5" type="ORF">SAMN02745110_00565</name>
</gene>
<dbReference type="InterPro" id="IPR037923">
    <property type="entry name" value="HTH-like"/>
</dbReference>
<dbReference type="EMBL" id="FUXA01000004">
    <property type="protein sequence ID" value="SJZ45744.1"/>
    <property type="molecule type" value="Genomic_DNA"/>
</dbReference>
<evidence type="ECO:0000256" key="1">
    <source>
        <dbReference type="ARBA" id="ARBA00023015"/>
    </source>
</evidence>
<dbReference type="SUPFAM" id="SSF46689">
    <property type="entry name" value="Homeodomain-like"/>
    <property type="match status" value="2"/>
</dbReference>
<keyword evidence="3" id="KW-0804">Transcription</keyword>
<dbReference type="InterPro" id="IPR018062">
    <property type="entry name" value="HTH_AraC-typ_CS"/>
</dbReference>
<evidence type="ECO:0000256" key="3">
    <source>
        <dbReference type="ARBA" id="ARBA00023163"/>
    </source>
</evidence>
<evidence type="ECO:0000313" key="6">
    <source>
        <dbReference type="Proteomes" id="UP000189857"/>
    </source>
</evidence>
<dbReference type="PANTHER" id="PTHR43280:SF2">
    <property type="entry name" value="HTH-TYPE TRANSCRIPTIONAL REGULATOR EXSA"/>
    <property type="match status" value="1"/>
</dbReference>
<keyword evidence="1" id="KW-0805">Transcription regulation</keyword>
<dbReference type="InterPro" id="IPR003313">
    <property type="entry name" value="AraC-bd"/>
</dbReference>
<dbReference type="Pfam" id="PF02311">
    <property type="entry name" value="AraC_binding"/>
    <property type="match status" value="1"/>
</dbReference>
<feature type="domain" description="HTH araC/xylS-type" evidence="4">
    <location>
        <begin position="182"/>
        <end position="280"/>
    </location>
</feature>
<organism evidence="5 6">
    <name type="scientific">Eubacterium ruminantium</name>
    <dbReference type="NCBI Taxonomy" id="42322"/>
    <lineage>
        <taxon>Bacteria</taxon>
        <taxon>Bacillati</taxon>
        <taxon>Bacillota</taxon>
        <taxon>Clostridia</taxon>
        <taxon>Eubacteriales</taxon>
        <taxon>Eubacteriaceae</taxon>
        <taxon>Eubacterium</taxon>
    </lineage>
</organism>
<evidence type="ECO:0000256" key="2">
    <source>
        <dbReference type="ARBA" id="ARBA00023125"/>
    </source>
</evidence>
<dbReference type="PROSITE" id="PS00041">
    <property type="entry name" value="HTH_ARAC_FAMILY_1"/>
    <property type="match status" value="1"/>
</dbReference>
<dbReference type="GO" id="GO:0003700">
    <property type="term" value="F:DNA-binding transcription factor activity"/>
    <property type="evidence" value="ECO:0007669"/>
    <property type="project" value="InterPro"/>
</dbReference>
<dbReference type="GO" id="GO:0043565">
    <property type="term" value="F:sequence-specific DNA binding"/>
    <property type="evidence" value="ECO:0007669"/>
    <property type="project" value="InterPro"/>
</dbReference>
<dbReference type="OrthoDB" id="249627at2"/>
<dbReference type="Proteomes" id="UP000189857">
    <property type="component" value="Unassembled WGS sequence"/>
</dbReference>
<dbReference type="PANTHER" id="PTHR43280">
    <property type="entry name" value="ARAC-FAMILY TRANSCRIPTIONAL REGULATOR"/>
    <property type="match status" value="1"/>
</dbReference>
<dbReference type="InterPro" id="IPR018060">
    <property type="entry name" value="HTH_AraC"/>
</dbReference>
<dbReference type="InterPro" id="IPR014710">
    <property type="entry name" value="RmlC-like_jellyroll"/>
</dbReference>
<dbReference type="PROSITE" id="PS01124">
    <property type="entry name" value="HTH_ARAC_FAMILY_2"/>
    <property type="match status" value="1"/>
</dbReference>
<dbReference type="InterPro" id="IPR009057">
    <property type="entry name" value="Homeodomain-like_sf"/>
</dbReference>
<sequence length="290" mass="34662">MQIFEYIDALNQPYDIFYSHSVDSPLHWHYYSEIIYMEKGSITVECNDEKLILNEGELCYFYPLQLHGITKAKDDDVTYAVIKFDIHTLNIPSAYLTKMFDYFLRRTKEEDLCLVLNREESSSKMLPQMINLIVEEYRNKNEFYMLNIQANIQNLLIFMARNLKKDIRVFQKKQTESDFSFFHILEYIDMHSGESLEIQELARMCHMSYSNFARLFRKKYGRSCKEYINYIRLNKAQYLLLNSEYDLNYIATETGFFDCSHFIRTYKKWKGITPKQERISHGLSAPGDTF</sequence>
<evidence type="ECO:0000259" key="4">
    <source>
        <dbReference type="PROSITE" id="PS01124"/>
    </source>
</evidence>
<keyword evidence="6" id="KW-1185">Reference proteome</keyword>